<comment type="caution">
    <text evidence="2">The sequence shown here is derived from an EMBL/GenBank/DDBJ whole genome shotgun (WGS) entry which is preliminary data.</text>
</comment>
<protein>
    <submittedName>
        <fullName evidence="2">Uncharacterized protein</fullName>
    </submittedName>
</protein>
<evidence type="ECO:0000313" key="2">
    <source>
        <dbReference type="EMBL" id="KAA1086867.1"/>
    </source>
</evidence>
<sequence>MYLIDQKETLPIDEVHLPHRPEGNPSGQPGWGAGSQKIPPEKLKQDAKGL</sequence>
<proteinExistence type="predicted"/>
<dbReference type="Proteomes" id="UP000324748">
    <property type="component" value="Unassembled WGS sequence"/>
</dbReference>
<gene>
    <name evidence="2" type="ORF">PGT21_014195</name>
</gene>
<feature type="compositionally biased region" description="Basic and acidic residues" evidence="1">
    <location>
        <begin position="1"/>
        <end position="22"/>
    </location>
</feature>
<feature type="region of interest" description="Disordered" evidence="1">
    <location>
        <begin position="1"/>
        <end position="50"/>
    </location>
</feature>
<dbReference type="EMBL" id="VSWC01000105">
    <property type="protein sequence ID" value="KAA1086867.1"/>
    <property type="molecule type" value="Genomic_DNA"/>
</dbReference>
<feature type="compositionally biased region" description="Basic and acidic residues" evidence="1">
    <location>
        <begin position="39"/>
        <end position="50"/>
    </location>
</feature>
<organism evidence="2 3">
    <name type="scientific">Puccinia graminis f. sp. tritici</name>
    <dbReference type="NCBI Taxonomy" id="56615"/>
    <lineage>
        <taxon>Eukaryota</taxon>
        <taxon>Fungi</taxon>
        <taxon>Dikarya</taxon>
        <taxon>Basidiomycota</taxon>
        <taxon>Pucciniomycotina</taxon>
        <taxon>Pucciniomycetes</taxon>
        <taxon>Pucciniales</taxon>
        <taxon>Pucciniaceae</taxon>
        <taxon>Puccinia</taxon>
    </lineage>
</organism>
<evidence type="ECO:0000256" key="1">
    <source>
        <dbReference type="SAM" id="MobiDB-lite"/>
    </source>
</evidence>
<reference evidence="2 3" key="1">
    <citation type="submission" date="2019-05" db="EMBL/GenBank/DDBJ databases">
        <title>Emergence of the Ug99 lineage of the wheat stem rust pathogen through somatic hybridization.</title>
        <authorList>
            <person name="Li F."/>
            <person name="Upadhyaya N.M."/>
            <person name="Sperschneider J."/>
            <person name="Matny O."/>
            <person name="Nguyen-Phuc H."/>
            <person name="Mago R."/>
            <person name="Raley C."/>
            <person name="Miller M.E."/>
            <person name="Silverstein K.A.T."/>
            <person name="Henningsen E."/>
            <person name="Hirsch C.D."/>
            <person name="Visser B."/>
            <person name="Pretorius Z.A."/>
            <person name="Steffenson B.J."/>
            <person name="Schwessinger B."/>
            <person name="Dodds P.N."/>
            <person name="Figueroa M."/>
        </authorList>
    </citation>
    <scope>NUCLEOTIDE SEQUENCE [LARGE SCALE GENOMIC DNA]</scope>
    <source>
        <strain evidence="2">21-0</strain>
    </source>
</reference>
<dbReference type="AlphaFoldDB" id="A0A5B0NC93"/>
<evidence type="ECO:0000313" key="3">
    <source>
        <dbReference type="Proteomes" id="UP000324748"/>
    </source>
</evidence>
<name>A0A5B0NC93_PUCGR</name>
<keyword evidence="3" id="KW-1185">Reference proteome</keyword>
<accession>A0A5B0NC93</accession>